<dbReference type="AlphaFoldDB" id="A0A0B0EQF2"/>
<dbReference type="Proteomes" id="UP000030652">
    <property type="component" value="Unassembled WGS sequence"/>
</dbReference>
<proteinExistence type="inferred from homology"/>
<dbReference type="InterPro" id="IPR004437">
    <property type="entry name" value="ParB/RepB/Spo0J"/>
</dbReference>
<evidence type="ECO:0000256" key="4">
    <source>
        <dbReference type="SAM" id="MobiDB-lite"/>
    </source>
</evidence>
<dbReference type="SMART" id="SM00470">
    <property type="entry name" value="ParB"/>
    <property type="match status" value="1"/>
</dbReference>
<dbReference type="Gene3D" id="3.90.1530.30">
    <property type="match status" value="1"/>
</dbReference>
<dbReference type="NCBIfam" id="TIGR00180">
    <property type="entry name" value="parB_part"/>
    <property type="match status" value="1"/>
</dbReference>
<dbReference type="PANTHER" id="PTHR33375:SF1">
    <property type="entry name" value="CHROMOSOME-PARTITIONING PROTEIN PARB-RELATED"/>
    <property type="match status" value="1"/>
</dbReference>
<feature type="domain" description="ParB-like N-terminal" evidence="5">
    <location>
        <begin position="28"/>
        <end position="117"/>
    </location>
</feature>
<evidence type="ECO:0000313" key="6">
    <source>
        <dbReference type="EMBL" id="KHE92885.1"/>
    </source>
</evidence>
<dbReference type="CDD" id="cd16393">
    <property type="entry name" value="SPO0J_N"/>
    <property type="match status" value="1"/>
</dbReference>
<feature type="region of interest" description="Disordered" evidence="4">
    <location>
        <begin position="220"/>
        <end position="242"/>
    </location>
</feature>
<feature type="compositionally biased region" description="Polar residues" evidence="4">
    <location>
        <begin position="232"/>
        <end position="241"/>
    </location>
</feature>
<evidence type="ECO:0000256" key="2">
    <source>
        <dbReference type="ARBA" id="ARBA00022829"/>
    </source>
</evidence>
<evidence type="ECO:0000256" key="3">
    <source>
        <dbReference type="ARBA" id="ARBA00023125"/>
    </source>
</evidence>
<protein>
    <submittedName>
        <fullName evidence="6">Chromosome partitioning protein</fullName>
    </submittedName>
</protein>
<dbReference type="eggNOG" id="COG1475">
    <property type="taxonomic scope" value="Bacteria"/>
</dbReference>
<dbReference type="Pfam" id="PF02195">
    <property type="entry name" value="ParB_N"/>
    <property type="match status" value="1"/>
</dbReference>
<sequence>MSNKENLGRGLESLLGDAIGIEASEKIMRINLTDIQPNEAQPRKEFAQSQMETLISSIQEHGILQPIIVRPTSKGYKIIAGERRWRAATQLGLKAIPTIVKTADSLKTIELALVENIQREDLNPMEKATAFSELKINFGLTQEQIATKVGQDRSTIANTIRLLDLPKEVQDLVSRGTISMGHARSLLSLKDQEKQIALGERIAADGLSVRDVELIVSDRKDPLPSMEEASGSRPTPLTTRSPHILDLEDGLRKIVGTKVSIVEKNGKGRITIEFANNSQFENIVDKLKAMMKHAPDGSHK</sequence>
<dbReference type="InterPro" id="IPR057240">
    <property type="entry name" value="ParB_dimer_C"/>
</dbReference>
<dbReference type="SUPFAM" id="SSF109709">
    <property type="entry name" value="KorB DNA-binding domain-like"/>
    <property type="match status" value="1"/>
</dbReference>
<dbReference type="GO" id="GO:0007059">
    <property type="term" value="P:chromosome segregation"/>
    <property type="evidence" value="ECO:0007669"/>
    <property type="project" value="UniProtKB-KW"/>
</dbReference>
<dbReference type="PATRIC" id="fig|237368.3.peg.1389"/>
<evidence type="ECO:0000259" key="5">
    <source>
        <dbReference type="SMART" id="SM00470"/>
    </source>
</evidence>
<gene>
    <name evidence="6" type="ORF">SCABRO_01274</name>
</gene>
<name>A0A0B0EQF2_9BACT</name>
<dbReference type="Gene3D" id="1.10.10.2830">
    <property type="match status" value="1"/>
</dbReference>
<evidence type="ECO:0000256" key="1">
    <source>
        <dbReference type="ARBA" id="ARBA00006295"/>
    </source>
</evidence>
<dbReference type="SUPFAM" id="SSF110849">
    <property type="entry name" value="ParB/Sulfiredoxin"/>
    <property type="match status" value="1"/>
</dbReference>
<organism evidence="6">
    <name type="scientific">Candidatus Scalindua brodae</name>
    <dbReference type="NCBI Taxonomy" id="237368"/>
    <lineage>
        <taxon>Bacteria</taxon>
        <taxon>Pseudomonadati</taxon>
        <taxon>Planctomycetota</taxon>
        <taxon>Candidatus Brocadiia</taxon>
        <taxon>Candidatus Brocadiales</taxon>
        <taxon>Candidatus Scalinduaceae</taxon>
        <taxon>Candidatus Scalindua</taxon>
    </lineage>
</organism>
<comment type="similarity">
    <text evidence="1">Belongs to the ParB family.</text>
</comment>
<dbReference type="GO" id="GO:0003677">
    <property type="term" value="F:DNA binding"/>
    <property type="evidence" value="ECO:0007669"/>
    <property type="project" value="UniProtKB-KW"/>
</dbReference>
<dbReference type="FunFam" id="3.90.1530.30:FF:000001">
    <property type="entry name" value="Chromosome partitioning protein ParB"/>
    <property type="match status" value="1"/>
</dbReference>
<keyword evidence="3" id="KW-0238">DNA-binding</keyword>
<dbReference type="InterPro" id="IPR003115">
    <property type="entry name" value="ParB_N"/>
</dbReference>
<dbReference type="Pfam" id="PF23552">
    <property type="entry name" value="ParB_C"/>
    <property type="match status" value="1"/>
</dbReference>
<reference evidence="6" key="1">
    <citation type="submission" date="2014-10" db="EMBL/GenBank/DDBJ databases">
        <title>Draft genome of anammox bacterium scalindua brodae, obtained using differential coverage binning of sequence data from two enrichment reactors.</title>
        <authorList>
            <person name="Speth D.R."/>
            <person name="Russ L."/>
            <person name="Kartal B."/>
            <person name="Op den Camp H.J."/>
            <person name="Dutilh B.E."/>
            <person name="Jetten M.S."/>
        </authorList>
    </citation>
    <scope>NUCLEOTIDE SEQUENCE [LARGE SCALE GENOMIC DNA]</scope>
    <source>
        <strain evidence="6">RU1</strain>
    </source>
</reference>
<dbReference type="GO" id="GO:0005694">
    <property type="term" value="C:chromosome"/>
    <property type="evidence" value="ECO:0007669"/>
    <property type="project" value="TreeGrafter"/>
</dbReference>
<dbReference type="InterPro" id="IPR050336">
    <property type="entry name" value="Chromosome_partition/occlusion"/>
</dbReference>
<keyword evidence="2" id="KW-0159">Chromosome partition</keyword>
<dbReference type="Pfam" id="PF17762">
    <property type="entry name" value="HTH_ParB"/>
    <property type="match status" value="1"/>
</dbReference>
<dbReference type="InterPro" id="IPR041468">
    <property type="entry name" value="HTH_ParB/Spo0J"/>
</dbReference>
<accession>A0A0B0EQF2</accession>
<dbReference type="EMBL" id="JRYO01000085">
    <property type="protein sequence ID" value="KHE92885.1"/>
    <property type="molecule type" value="Genomic_DNA"/>
</dbReference>
<dbReference type="InterPro" id="IPR036086">
    <property type="entry name" value="ParB/Sulfiredoxin_sf"/>
</dbReference>
<dbReference type="PANTHER" id="PTHR33375">
    <property type="entry name" value="CHROMOSOME-PARTITIONING PROTEIN PARB-RELATED"/>
    <property type="match status" value="1"/>
</dbReference>
<dbReference type="FunFam" id="1.10.10.2830:FF:000001">
    <property type="entry name" value="Chromosome partitioning protein ParB"/>
    <property type="match status" value="1"/>
</dbReference>
<comment type="caution">
    <text evidence="6">The sequence shown here is derived from an EMBL/GenBank/DDBJ whole genome shotgun (WGS) entry which is preliminary data.</text>
</comment>